<dbReference type="PANTHER" id="PTHR21041:SF17">
    <property type="entry name" value="E3 UBIQUITIN-PROTEIN LIGASE DCST1"/>
    <property type="match status" value="1"/>
</dbReference>
<name>A0AAD5KL79_9CRUS</name>
<evidence type="ECO:0000313" key="7">
    <source>
        <dbReference type="EMBL" id="KAI9554989.1"/>
    </source>
</evidence>
<dbReference type="GO" id="GO:0016020">
    <property type="term" value="C:membrane"/>
    <property type="evidence" value="ECO:0007669"/>
    <property type="project" value="UniProtKB-SubCell"/>
</dbReference>
<evidence type="ECO:0000256" key="4">
    <source>
        <dbReference type="ARBA" id="ARBA00023136"/>
    </source>
</evidence>
<evidence type="ECO:0000259" key="6">
    <source>
        <dbReference type="Pfam" id="PF07782"/>
    </source>
</evidence>
<feature type="transmembrane region" description="Helical" evidence="5">
    <location>
        <begin position="12"/>
        <end position="32"/>
    </location>
</feature>
<proteinExistence type="predicted"/>
<dbReference type="InterPro" id="IPR051856">
    <property type="entry name" value="CSR-E3_Ligase_Protein"/>
</dbReference>
<dbReference type="PANTHER" id="PTHR21041">
    <property type="entry name" value="DENDRITIC CELL-SPECIFIC TRANSMEMBRANE PROTEIN"/>
    <property type="match status" value="1"/>
</dbReference>
<comment type="subcellular location">
    <subcellularLocation>
        <location evidence="1">Membrane</location>
        <topology evidence="1">Multi-pass membrane protein</topology>
    </subcellularLocation>
</comment>
<keyword evidence="2 5" id="KW-0812">Transmembrane</keyword>
<dbReference type="EMBL" id="WJBH02000008">
    <property type="protein sequence ID" value="KAI9554989.1"/>
    <property type="molecule type" value="Genomic_DNA"/>
</dbReference>
<evidence type="ECO:0000256" key="5">
    <source>
        <dbReference type="SAM" id="Phobius"/>
    </source>
</evidence>
<feature type="transmembrane region" description="Helical" evidence="5">
    <location>
        <begin position="73"/>
        <end position="97"/>
    </location>
</feature>
<gene>
    <name evidence="7" type="ORF">GHT06_020278</name>
</gene>
<sequence>MFCFTKVNMLYAITICFFFGVTIGAFVFVSRADQLCPTYMNNGTIGLCYVAVGAGAGGIAGLLWPFLPVPMHVYISLIATMTGGHVFNLQMTILTYVETMRVLSHIQKVTIVPLEVAECLKEETVYSMQLIRRSMFDDSHVEDMNRGIKEVADSFDRAKQAQDKFRDTIETGFRWLESKGSTCTETLKEPYPKCLSDLQNSDAVNQLIMGQACESLRTLGTAPCGMFSEERITDSLRGIRDRIAAWISDAIRMRVGILFEMKATNFVEDELANAWAPFKNAMNTGSDMADYLYDFVTNYVLKYMGAFILIIWPFGYMLCYNRGPLEFDNVYIPEDEQEKEYNNTNEDTLDELRYLPLQTGIETKKIHMVPAWILSPGEILKVIKSLVFVVDLLLILSVLLVDFYYTKVVDGMYFGSINLFNNYQGKIFDIVRQPLSEAKGIHYIGQILLEQLDSLQQAAGLGRMVACARRAPPIDYTYEVFALALLLRLYYLFTQIKLAWLPSMICARYNQKRHKQRMRSLKARTLLRRDEYYPPSRFPWLNALFGSCHNFCSYNFTPSWLRALMDAKDEFNL</sequence>
<dbReference type="Proteomes" id="UP000820818">
    <property type="component" value="Linkage Group LG8"/>
</dbReference>
<organism evidence="7 8">
    <name type="scientific">Daphnia sinensis</name>
    <dbReference type="NCBI Taxonomy" id="1820382"/>
    <lineage>
        <taxon>Eukaryota</taxon>
        <taxon>Metazoa</taxon>
        <taxon>Ecdysozoa</taxon>
        <taxon>Arthropoda</taxon>
        <taxon>Crustacea</taxon>
        <taxon>Branchiopoda</taxon>
        <taxon>Diplostraca</taxon>
        <taxon>Cladocera</taxon>
        <taxon>Anomopoda</taxon>
        <taxon>Daphniidae</taxon>
        <taxon>Daphnia</taxon>
        <taxon>Daphnia similis group</taxon>
    </lineage>
</organism>
<evidence type="ECO:0000256" key="3">
    <source>
        <dbReference type="ARBA" id="ARBA00022989"/>
    </source>
</evidence>
<keyword evidence="3 5" id="KW-1133">Transmembrane helix</keyword>
<reference evidence="7 8" key="1">
    <citation type="submission" date="2022-05" db="EMBL/GenBank/DDBJ databases">
        <title>A multi-omics perspective on studying reproductive biology in Daphnia sinensis.</title>
        <authorList>
            <person name="Jia J."/>
        </authorList>
    </citation>
    <scope>NUCLEOTIDE SEQUENCE [LARGE SCALE GENOMIC DNA]</scope>
    <source>
        <strain evidence="7 8">WSL</strain>
    </source>
</reference>
<evidence type="ECO:0000313" key="8">
    <source>
        <dbReference type="Proteomes" id="UP000820818"/>
    </source>
</evidence>
<evidence type="ECO:0000256" key="2">
    <source>
        <dbReference type="ARBA" id="ARBA00022692"/>
    </source>
</evidence>
<feature type="domain" description="Dendritic cell-specific transmembrane protein-like" evidence="6">
    <location>
        <begin position="327"/>
        <end position="521"/>
    </location>
</feature>
<dbReference type="AlphaFoldDB" id="A0AAD5KL79"/>
<accession>A0AAD5KL79</accession>
<feature type="transmembrane region" description="Helical" evidence="5">
    <location>
        <begin position="44"/>
        <end position="67"/>
    </location>
</feature>
<dbReference type="Pfam" id="PF07782">
    <property type="entry name" value="DC_STAMP"/>
    <property type="match status" value="1"/>
</dbReference>
<evidence type="ECO:0000256" key="1">
    <source>
        <dbReference type="ARBA" id="ARBA00004141"/>
    </source>
</evidence>
<keyword evidence="4 5" id="KW-0472">Membrane</keyword>
<protein>
    <recommendedName>
        <fullName evidence="6">Dendritic cell-specific transmembrane protein-like domain-containing protein</fullName>
    </recommendedName>
</protein>
<comment type="caution">
    <text evidence="7">The sequence shown here is derived from an EMBL/GenBank/DDBJ whole genome shotgun (WGS) entry which is preliminary data.</text>
</comment>
<keyword evidence="8" id="KW-1185">Reference proteome</keyword>
<dbReference type="InterPro" id="IPR012858">
    <property type="entry name" value="DC_STAMP-like"/>
</dbReference>